<evidence type="ECO:0000313" key="2">
    <source>
        <dbReference type="EMBL" id="GAI18164.1"/>
    </source>
</evidence>
<dbReference type="EMBL" id="BARV01006996">
    <property type="protein sequence ID" value="GAI18164.1"/>
    <property type="molecule type" value="Genomic_DNA"/>
</dbReference>
<comment type="caution">
    <text evidence="2">The sequence shown here is derived from an EMBL/GenBank/DDBJ whole genome shotgun (WGS) entry which is preliminary data.</text>
</comment>
<dbReference type="AlphaFoldDB" id="X1NHK9"/>
<reference evidence="2" key="1">
    <citation type="journal article" date="2014" name="Front. Microbiol.">
        <title>High frequency of phylogenetically diverse reductive dehalogenase-homologous genes in deep subseafloor sedimentary metagenomes.</title>
        <authorList>
            <person name="Kawai M."/>
            <person name="Futagami T."/>
            <person name="Toyoda A."/>
            <person name="Takaki Y."/>
            <person name="Nishi S."/>
            <person name="Hori S."/>
            <person name="Arai W."/>
            <person name="Tsubouchi T."/>
            <person name="Morono Y."/>
            <person name="Uchiyama I."/>
            <person name="Ito T."/>
            <person name="Fujiyama A."/>
            <person name="Inagaki F."/>
            <person name="Takami H."/>
        </authorList>
    </citation>
    <scope>NUCLEOTIDE SEQUENCE</scope>
    <source>
        <strain evidence="2">Expedition CK06-06</strain>
    </source>
</reference>
<organism evidence="2">
    <name type="scientific">marine sediment metagenome</name>
    <dbReference type="NCBI Taxonomy" id="412755"/>
    <lineage>
        <taxon>unclassified sequences</taxon>
        <taxon>metagenomes</taxon>
        <taxon>ecological metagenomes</taxon>
    </lineage>
</organism>
<name>X1NHK9_9ZZZZ</name>
<proteinExistence type="predicted"/>
<feature type="region of interest" description="Disordered" evidence="1">
    <location>
        <begin position="142"/>
        <end position="184"/>
    </location>
</feature>
<accession>X1NHK9</accession>
<protein>
    <submittedName>
        <fullName evidence="2">Uncharacterized protein</fullName>
    </submittedName>
</protein>
<feature type="compositionally biased region" description="Polar residues" evidence="1">
    <location>
        <begin position="158"/>
        <end position="184"/>
    </location>
</feature>
<gene>
    <name evidence="2" type="ORF">S06H3_14312</name>
</gene>
<sequence>DDYEMPHPDNLPDGMSFNEDAEKAFRELFVSEGIPVSTAKLLVEKFNEIQIARFQAHLEEENKIFEDSTKSLKNDWKGDDLVKNARTAHAAIMEFADNDLITLIKESKIYDAANDLTKWNSLGFSPSQLRLWHNIGSKMKSSEHISDEGLGGGETPSGEKTTPSQIYTHPTSQKEAARAKQNNP</sequence>
<evidence type="ECO:0000256" key="1">
    <source>
        <dbReference type="SAM" id="MobiDB-lite"/>
    </source>
</evidence>
<feature type="non-terminal residue" evidence="2">
    <location>
        <position position="1"/>
    </location>
</feature>